<evidence type="ECO:0000313" key="4">
    <source>
        <dbReference type="EMBL" id="MBQ0933988.1"/>
    </source>
</evidence>
<dbReference type="Gene3D" id="1.20.120.1600">
    <property type="match status" value="1"/>
</dbReference>
<dbReference type="Pfam" id="PF00702">
    <property type="entry name" value="Hydrolase"/>
    <property type="match status" value="1"/>
</dbReference>
<dbReference type="InterPro" id="IPR051400">
    <property type="entry name" value="HAD-like_hydrolase"/>
</dbReference>
<evidence type="ECO:0000313" key="5">
    <source>
        <dbReference type="Proteomes" id="UP000672097"/>
    </source>
</evidence>
<dbReference type="Gene3D" id="3.40.50.1000">
    <property type="entry name" value="HAD superfamily/HAD-like"/>
    <property type="match status" value="1"/>
</dbReference>
<keyword evidence="2 4" id="KW-0378">Hydrolase</keyword>
<organism evidence="4 5">
    <name type="scientific">Ideonella paludis</name>
    <dbReference type="NCBI Taxonomy" id="1233411"/>
    <lineage>
        <taxon>Bacteria</taxon>
        <taxon>Pseudomonadati</taxon>
        <taxon>Pseudomonadota</taxon>
        <taxon>Betaproteobacteria</taxon>
        <taxon>Burkholderiales</taxon>
        <taxon>Sphaerotilaceae</taxon>
        <taxon>Ideonella</taxon>
    </lineage>
</organism>
<comment type="cofactor">
    <cofactor evidence="1">
        <name>Mg(2+)</name>
        <dbReference type="ChEBI" id="CHEBI:18420"/>
    </cofactor>
</comment>
<proteinExistence type="predicted"/>
<dbReference type="PANTHER" id="PTHR46470">
    <property type="entry name" value="N-ACYLNEURAMINATE-9-PHOSPHATASE"/>
    <property type="match status" value="1"/>
</dbReference>
<dbReference type="EMBL" id="JAGQDG010000001">
    <property type="protein sequence ID" value="MBQ0933988.1"/>
    <property type="molecule type" value="Genomic_DNA"/>
</dbReference>
<accession>A0ABS5DS53</accession>
<protein>
    <submittedName>
        <fullName evidence="4">HAD-IA family hydrolase</fullName>
    </submittedName>
</protein>
<name>A0ABS5DS53_9BURK</name>
<sequence length="233" mass="25235">MSGHSFQALTLDLDDTLWPVWPTIARAEAALHGWLKQHAPRTAARFDVAALRRIRNAVADAHPDQAHDLSWQRQTSIAWALREAGDDEALAAPAFEVFFDERQRVVLYPDTLAALQALSARWPLFALTNGNADLERIGLAQFFIGGLSAKAFGQGKPEPAFFHAACEHLQLTPHQVLHVGDDWALDIEGACGAGLAAAWVCRPGPPPKPEGASAQPWFEGSDLAELVRVLGAG</sequence>
<reference evidence="4 5" key="1">
    <citation type="submission" date="2021-04" db="EMBL/GenBank/DDBJ databases">
        <title>The genome sequence of type strain Ideonella paludis KCTC 32238.</title>
        <authorList>
            <person name="Liu Y."/>
        </authorList>
    </citation>
    <scope>NUCLEOTIDE SEQUENCE [LARGE SCALE GENOMIC DNA]</scope>
    <source>
        <strain evidence="4 5">KCTC 32238</strain>
    </source>
</reference>
<dbReference type="SUPFAM" id="SSF56784">
    <property type="entry name" value="HAD-like"/>
    <property type="match status" value="1"/>
</dbReference>
<dbReference type="InterPro" id="IPR023214">
    <property type="entry name" value="HAD_sf"/>
</dbReference>
<dbReference type="InterPro" id="IPR036412">
    <property type="entry name" value="HAD-like_sf"/>
</dbReference>
<keyword evidence="5" id="KW-1185">Reference proteome</keyword>
<dbReference type="Proteomes" id="UP000672097">
    <property type="component" value="Unassembled WGS sequence"/>
</dbReference>
<dbReference type="SFLD" id="SFLDG01129">
    <property type="entry name" value="C1.5:_HAD__Beta-PGM__Phosphata"/>
    <property type="match status" value="1"/>
</dbReference>
<evidence type="ECO:0000256" key="3">
    <source>
        <dbReference type="ARBA" id="ARBA00022842"/>
    </source>
</evidence>
<gene>
    <name evidence="4" type="ORF">KAK11_01520</name>
</gene>
<dbReference type="RefSeq" id="WP_210805447.1">
    <property type="nucleotide sequence ID" value="NZ_JAGQDG010000001.1"/>
</dbReference>
<dbReference type="SFLD" id="SFLDS00003">
    <property type="entry name" value="Haloacid_Dehalogenase"/>
    <property type="match status" value="1"/>
</dbReference>
<dbReference type="InterPro" id="IPR006439">
    <property type="entry name" value="HAD-SF_hydro_IA"/>
</dbReference>
<evidence type="ECO:0000256" key="2">
    <source>
        <dbReference type="ARBA" id="ARBA00022801"/>
    </source>
</evidence>
<evidence type="ECO:0000256" key="1">
    <source>
        <dbReference type="ARBA" id="ARBA00001946"/>
    </source>
</evidence>
<dbReference type="NCBIfam" id="TIGR01549">
    <property type="entry name" value="HAD-SF-IA-v1"/>
    <property type="match status" value="1"/>
</dbReference>
<comment type="caution">
    <text evidence="4">The sequence shown here is derived from an EMBL/GenBank/DDBJ whole genome shotgun (WGS) entry which is preliminary data.</text>
</comment>
<dbReference type="GO" id="GO:0016787">
    <property type="term" value="F:hydrolase activity"/>
    <property type="evidence" value="ECO:0007669"/>
    <property type="project" value="UniProtKB-KW"/>
</dbReference>
<dbReference type="NCBIfam" id="TIGR01509">
    <property type="entry name" value="HAD-SF-IA-v3"/>
    <property type="match status" value="1"/>
</dbReference>
<dbReference type="PANTHER" id="PTHR46470:SF4">
    <property type="entry name" value="5-AMINO-6-(5-PHOSPHO-D-RIBITYLAMINO)URACIL PHOSPHATASE YIGB"/>
    <property type="match status" value="1"/>
</dbReference>
<keyword evidence="3" id="KW-0460">Magnesium</keyword>